<dbReference type="Proteomes" id="UP000762676">
    <property type="component" value="Unassembled WGS sequence"/>
</dbReference>
<dbReference type="PANTHER" id="PTHR21082">
    <property type="entry name" value="PROTEIN INTURNED"/>
    <property type="match status" value="1"/>
</dbReference>
<evidence type="ECO:0000256" key="5">
    <source>
        <dbReference type="ARBA" id="ARBA00022473"/>
    </source>
</evidence>
<dbReference type="PANTHER" id="PTHR21082:SF4">
    <property type="entry name" value="PROTEIN INTURNED"/>
    <property type="match status" value="1"/>
</dbReference>
<keyword evidence="6" id="KW-0963">Cytoplasm</keyword>
<comment type="caution">
    <text evidence="11">The sequence shown here is derived from an EMBL/GenBank/DDBJ whole genome shotgun (WGS) entry which is preliminary data.</text>
</comment>
<gene>
    <name evidence="11" type="ORF">ElyMa_004943600</name>
</gene>
<feature type="compositionally biased region" description="Low complexity" evidence="9">
    <location>
        <begin position="97"/>
        <end position="125"/>
    </location>
</feature>
<evidence type="ECO:0000256" key="9">
    <source>
        <dbReference type="SAM" id="MobiDB-lite"/>
    </source>
</evidence>
<feature type="compositionally biased region" description="Basic and acidic residues" evidence="9">
    <location>
        <begin position="75"/>
        <end position="91"/>
    </location>
</feature>
<comment type="similarity">
    <text evidence="3">Belongs to the inturned family.</text>
</comment>
<dbReference type="SMART" id="SM00228">
    <property type="entry name" value="PDZ"/>
    <property type="match status" value="1"/>
</dbReference>
<evidence type="ECO:0000313" key="12">
    <source>
        <dbReference type="Proteomes" id="UP000762676"/>
    </source>
</evidence>
<evidence type="ECO:0000256" key="3">
    <source>
        <dbReference type="ARBA" id="ARBA00010034"/>
    </source>
</evidence>
<organism evidence="11 12">
    <name type="scientific">Elysia marginata</name>
    <dbReference type="NCBI Taxonomy" id="1093978"/>
    <lineage>
        <taxon>Eukaryota</taxon>
        <taxon>Metazoa</taxon>
        <taxon>Spiralia</taxon>
        <taxon>Lophotrochozoa</taxon>
        <taxon>Mollusca</taxon>
        <taxon>Gastropoda</taxon>
        <taxon>Heterobranchia</taxon>
        <taxon>Euthyneura</taxon>
        <taxon>Panpulmonata</taxon>
        <taxon>Sacoglossa</taxon>
        <taxon>Placobranchoidea</taxon>
        <taxon>Plakobranchidae</taxon>
        <taxon>Elysia</taxon>
    </lineage>
</organism>
<sequence length="673" mass="75609">MTVLLFFLPSRIGNLQHDNEASLSLASKSQDSTDRSQSKNGLTRHSKASEGYIQTENTCGQLRLAQRLSSSEDEEKIRSRDAIRQKSKEMQQKLLENSTNSGSKKNSQNNSLSQAQASSISSSASGMNDGAGGKERRVKHIVLNPEYRLLSGNETSGVDICQKLFGITVFEYSNGKSNRHHTQRDRKLIVQSVVEGSKAFSSGNISRGDMLIRLNDIDVSWRNFSQLLKSLNKREKVRLTFQSPKIIGPKSTYSVLQVPEADLCQATLGKRLAHIQEELAHLNCVAMYLTLAHSTSESELDQMEDVVYAFPPGEETLTALRGLFITLSSALLDVVEQPALRSHLHLNTSKIHVAYQQCGRDVLVFAMPGKRITPSYLEKVLSTFTSLLVLLFGNVQNAFQDCDRVYLDKLMALTFHRALNLPSGHSIPDFFQWSSLTSMPTSDLWDVRLLGLSNKDKLLCDEILNEFESMDFDDFLDNAELFARRKYVIHGTSLFYKGHLITSHLSDGHQKDVNLFMNGHGLLFLSSREEVNQVFVWHELKSHFNKDLATSLPIGYRPCVTRRFLMVIGLHYYYLSVLVDAGWSPDQDKNLPARPLPLLVEQGRATLAQLEAEEVHMSQCCEESLTSTNRGVALACPDQFCIHYSPRGRAGERDTTSIGKVMSPHNRPREYQS</sequence>
<evidence type="ECO:0000256" key="1">
    <source>
        <dbReference type="ARBA" id="ARBA00004120"/>
    </source>
</evidence>
<dbReference type="GO" id="GO:0007399">
    <property type="term" value="P:nervous system development"/>
    <property type="evidence" value="ECO:0007669"/>
    <property type="project" value="TreeGrafter"/>
</dbReference>
<evidence type="ECO:0000256" key="2">
    <source>
        <dbReference type="ARBA" id="ARBA00004241"/>
    </source>
</evidence>
<keyword evidence="7" id="KW-0970">Cilium biogenesis/degradation</keyword>
<reference evidence="11 12" key="1">
    <citation type="journal article" date="2021" name="Elife">
        <title>Chloroplast acquisition without the gene transfer in kleptoplastic sea slugs, Plakobranchus ocellatus.</title>
        <authorList>
            <person name="Maeda T."/>
            <person name="Takahashi S."/>
            <person name="Yoshida T."/>
            <person name="Shimamura S."/>
            <person name="Takaki Y."/>
            <person name="Nagai Y."/>
            <person name="Toyoda A."/>
            <person name="Suzuki Y."/>
            <person name="Arimoto A."/>
            <person name="Ishii H."/>
            <person name="Satoh N."/>
            <person name="Nishiyama T."/>
            <person name="Hasebe M."/>
            <person name="Maruyama T."/>
            <person name="Minagawa J."/>
            <person name="Obokata J."/>
            <person name="Shigenobu S."/>
        </authorList>
    </citation>
    <scope>NUCLEOTIDE SEQUENCE [LARGE SCALE GENOMIC DNA]</scope>
</reference>
<dbReference type="InterPro" id="IPR001478">
    <property type="entry name" value="PDZ"/>
</dbReference>
<feature type="region of interest" description="Disordered" evidence="9">
    <location>
        <begin position="24"/>
        <end position="137"/>
    </location>
</feature>
<name>A0AAV4J1T4_9GAST</name>
<protein>
    <recommendedName>
        <fullName evidence="4">Protein inturned</fullName>
    </recommendedName>
    <alternativeName>
        <fullName evidence="8">Inturned planar cell polarity effector homolog</fullName>
    </alternativeName>
</protein>
<evidence type="ECO:0000259" key="10">
    <source>
        <dbReference type="PROSITE" id="PS50106"/>
    </source>
</evidence>
<dbReference type="GO" id="GO:0005929">
    <property type="term" value="C:cilium"/>
    <property type="evidence" value="ECO:0007669"/>
    <property type="project" value="TreeGrafter"/>
</dbReference>
<dbReference type="SUPFAM" id="SSF50156">
    <property type="entry name" value="PDZ domain-like"/>
    <property type="match status" value="1"/>
</dbReference>
<dbReference type="InterPro" id="IPR039151">
    <property type="entry name" value="INTU"/>
</dbReference>
<dbReference type="Pfam" id="PF19031">
    <property type="entry name" value="Intu_longin_1"/>
    <property type="match status" value="1"/>
</dbReference>
<feature type="domain" description="PDZ" evidence="10">
    <location>
        <begin position="146"/>
        <end position="243"/>
    </location>
</feature>
<dbReference type="GO" id="GO:0016192">
    <property type="term" value="P:vesicle-mediated transport"/>
    <property type="evidence" value="ECO:0007669"/>
    <property type="project" value="InterPro"/>
</dbReference>
<dbReference type="GO" id="GO:0005737">
    <property type="term" value="C:cytoplasm"/>
    <property type="evidence" value="ECO:0007669"/>
    <property type="project" value="TreeGrafter"/>
</dbReference>
<evidence type="ECO:0000313" key="11">
    <source>
        <dbReference type="EMBL" id="GFS15845.1"/>
    </source>
</evidence>
<dbReference type="PROSITE" id="PS50106">
    <property type="entry name" value="PDZ"/>
    <property type="match status" value="1"/>
</dbReference>
<comment type="subcellular location">
    <subcellularLocation>
        <location evidence="2">Cell surface</location>
    </subcellularLocation>
    <subcellularLocation>
        <location evidence="1">Cytoplasm</location>
        <location evidence="1">Cytoskeleton</location>
        <location evidence="1">Cilium basal body</location>
    </subcellularLocation>
</comment>
<keyword evidence="12" id="KW-1185">Reference proteome</keyword>
<dbReference type="GO" id="GO:0001736">
    <property type="term" value="P:establishment of planar polarity"/>
    <property type="evidence" value="ECO:0007669"/>
    <property type="project" value="InterPro"/>
</dbReference>
<dbReference type="AlphaFoldDB" id="A0AAV4J1T4"/>
<dbReference type="Gene3D" id="2.30.42.10">
    <property type="match status" value="1"/>
</dbReference>
<dbReference type="EMBL" id="BMAT01009888">
    <property type="protein sequence ID" value="GFS15845.1"/>
    <property type="molecule type" value="Genomic_DNA"/>
</dbReference>
<evidence type="ECO:0000256" key="6">
    <source>
        <dbReference type="ARBA" id="ARBA00022490"/>
    </source>
</evidence>
<proteinExistence type="inferred from homology"/>
<evidence type="ECO:0000256" key="4">
    <source>
        <dbReference type="ARBA" id="ARBA00015639"/>
    </source>
</evidence>
<keyword evidence="5" id="KW-0217">Developmental protein</keyword>
<dbReference type="Pfam" id="PF19032">
    <property type="entry name" value="Intu_longin_2"/>
    <property type="match status" value="1"/>
</dbReference>
<dbReference type="GO" id="GO:0009986">
    <property type="term" value="C:cell surface"/>
    <property type="evidence" value="ECO:0007669"/>
    <property type="project" value="UniProtKB-SubCell"/>
</dbReference>
<dbReference type="InterPro" id="IPR043988">
    <property type="entry name" value="CCZ1/INTU_longin_2"/>
</dbReference>
<dbReference type="GO" id="GO:0060271">
    <property type="term" value="P:cilium assembly"/>
    <property type="evidence" value="ECO:0007669"/>
    <property type="project" value="InterPro"/>
</dbReference>
<evidence type="ECO:0000256" key="7">
    <source>
        <dbReference type="ARBA" id="ARBA00022794"/>
    </source>
</evidence>
<evidence type="ECO:0000256" key="8">
    <source>
        <dbReference type="ARBA" id="ARBA00032633"/>
    </source>
</evidence>
<feature type="region of interest" description="Disordered" evidence="9">
    <location>
        <begin position="650"/>
        <end position="673"/>
    </location>
</feature>
<dbReference type="InterPro" id="IPR036034">
    <property type="entry name" value="PDZ_sf"/>
</dbReference>
<dbReference type="InterPro" id="IPR043987">
    <property type="entry name" value="CCZ1/INTU/HSP4_longin_1"/>
</dbReference>
<accession>A0AAV4J1T4</accession>